<dbReference type="Proteomes" id="UP000680750">
    <property type="component" value="Chromosome"/>
</dbReference>
<feature type="binding site" evidence="5">
    <location>
        <position position="109"/>
    </location>
    <ligand>
        <name>substrate</name>
    </ligand>
</feature>
<feature type="site" description="Lowers pKa of active site Tyr" evidence="6">
    <location>
        <position position="76"/>
    </location>
</feature>
<dbReference type="GO" id="GO:0016616">
    <property type="term" value="F:oxidoreductase activity, acting on the CH-OH group of donors, NAD or NADP as acceptor"/>
    <property type="evidence" value="ECO:0007669"/>
    <property type="project" value="UniProtKB-ARBA"/>
</dbReference>
<protein>
    <submittedName>
        <fullName evidence="8">Oxidoreductase</fullName>
    </submittedName>
</protein>
<dbReference type="PANTHER" id="PTHR43827">
    <property type="entry name" value="2,5-DIKETO-D-GLUCONIC ACID REDUCTASE"/>
    <property type="match status" value="1"/>
</dbReference>
<evidence type="ECO:0000256" key="6">
    <source>
        <dbReference type="PIRSR" id="PIRSR000097-3"/>
    </source>
</evidence>
<dbReference type="InterPro" id="IPR023210">
    <property type="entry name" value="NADP_OxRdtase_dom"/>
</dbReference>
<dbReference type="OrthoDB" id="9804790at2"/>
<evidence type="ECO:0000256" key="2">
    <source>
        <dbReference type="ARBA" id="ARBA00022857"/>
    </source>
</evidence>
<evidence type="ECO:0000313" key="8">
    <source>
        <dbReference type="EMBL" id="BCJ27464.1"/>
    </source>
</evidence>
<organism evidence="8 9">
    <name type="scientific">Actinocatenispora sera</name>
    <dbReference type="NCBI Taxonomy" id="390989"/>
    <lineage>
        <taxon>Bacteria</taxon>
        <taxon>Bacillati</taxon>
        <taxon>Actinomycetota</taxon>
        <taxon>Actinomycetes</taxon>
        <taxon>Micromonosporales</taxon>
        <taxon>Micromonosporaceae</taxon>
        <taxon>Actinocatenispora</taxon>
    </lineage>
</organism>
<dbReference type="PANTHER" id="PTHR43827:SF3">
    <property type="entry name" value="NADP-DEPENDENT OXIDOREDUCTASE DOMAIN-CONTAINING PROTEIN"/>
    <property type="match status" value="1"/>
</dbReference>
<feature type="domain" description="NADP-dependent oxidoreductase" evidence="7">
    <location>
        <begin position="20"/>
        <end position="261"/>
    </location>
</feature>
<name>A0A810KWL8_9ACTN</name>
<dbReference type="InterPro" id="IPR018170">
    <property type="entry name" value="Aldo/ket_reductase_CS"/>
</dbReference>
<comment type="similarity">
    <text evidence="1">Belongs to the aldo/keto reductase family.</text>
</comment>
<dbReference type="FunFam" id="3.20.20.100:FF:000002">
    <property type="entry name" value="2,5-diketo-D-gluconic acid reductase A"/>
    <property type="match status" value="1"/>
</dbReference>
<accession>A0A810KWL8</accession>
<sequence>MGRVPGYAIGADVELPAVGLGTYPMRDEQATTAVRDALGLGYQLIDTAAAYGNEEAVGRGIAAAGRARADVFVTTKLRGRDHGYQQTLAAFEASRLALGLDFLDLYLIHWPLPRIDRYVQSWRAMVTLRSDGLVRSIGVSNFTVAQLDRLIEETGETPAVNQIELHPYFPQEQLRAAHAVRGIRTESWSPLARSAALLREPVVVAAARRHGVEPAQVVLRWHVQLGTVPIPKSSSPQRQAANLDLFGFELDRAEMAALSGLARGRQGGDPDVHEEF</sequence>
<dbReference type="AlphaFoldDB" id="A0A810KWL8"/>
<dbReference type="EMBL" id="AP023354">
    <property type="protein sequence ID" value="BCJ27464.1"/>
    <property type="molecule type" value="Genomic_DNA"/>
</dbReference>
<feature type="active site" description="Proton donor" evidence="4">
    <location>
        <position position="51"/>
    </location>
</feature>
<gene>
    <name evidence="8" type="ORF">Asera_15720</name>
</gene>
<dbReference type="PRINTS" id="PR00069">
    <property type="entry name" value="ALDKETRDTASE"/>
</dbReference>
<evidence type="ECO:0000256" key="3">
    <source>
        <dbReference type="ARBA" id="ARBA00023002"/>
    </source>
</evidence>
<evidence type="ECO:0000256" key="1">
    <source>
        <dbReference type="ARBA" id="ARBA00007905"/>
    </source>
</evidence>
<dbReference type="Gene3D" id="3.20.20.100">
    <property type="entry name" value="NADP-dependent oxidoreductase domain"/>
    <property type="match status" value="1"/>
</dbReference>
<proteinExistence type="inferred from homology"/>
<keyword evidence="2" id="KW-0521">NADP</keyword>
<dbReference type="Pfam" id="PF00248">
    <property type="entry name" value="Aldo_ket_red"/>
    <property type="match status" value="1"/>
</dbReference>
<evidence type="ECO:0000256" key="4">
    <source>
        <dbReference type="PIRSR" id="PIRSR000097-1"/>
    </source>
</evidence>
<dbReference type="InterPro" id="IPR036812">
    <property type="entry name" value="NAD(P)_OxRdtase_dom_sf"/>
</dbReference>
<dbReference type="InterPro" id="IPR020471">
    <property type="entry name" value="AKR"/>
</dbReference>
<keyword evidence="3" id="KW-0560">Oxidoreductase</keyword>
<reference evidence="8" key="1">
    <citation type="submission" date="2020-08" db="EMBL/GenBank/DDBJ databases">
        <title>Whole genome shotgun sequence of Actinocatenispora sera NBRC 101916.</title>
        <authorList>
            <person name="Komaki H."/>
            <person name="Tamura T."/>
        </authorList>
    </citation>
    <scope>NUCLEOTIDE SEQUENCE</scope>
    <source>
        <strain evidence="8">NBRC 101916</strain>
    </source>
</reference>
<evidence type="ECO:0000256" key="5">
    <source>
        <dbReference type="PIRSR" id="PIRSR000097-2"/>
    </source>
</evidence>
<dbReference type="PROSITE" id="PS00063">
    <property type="entry name" value="ALDOKETO_REDUCTASE_3"/>
    <property type="match status" value="1"/>
</dbReference>
<dbReference type="PROSITE" id="PS00062">
    <property type="entry name" value="ALDOKETO_REDUCTASE_2"/>
    <property type="match status" value="1"/>
</dbReference>
<keyword evidence="9" id="KW-1185">Reference proteome</keyword>
<dbReference type="RefSeq" id="WP_030447744.1">
    <property type="nucleotide sequence ID" value="NZ_AP023354.1"/>
</dbReference>
<dbReference type="SUPFAM" id="SSF51430">
    <property type="entry name" value="NAD(P)-linked oxidoreductase"/>
    <property type="match status" value="1"/>
</dbReference>
<evidence type="ECO:0000259" key="7">
    <source>
        <dbReference type="Pfam" id="PF00248"/>
    </source>
</evidence>
<dbReference type="KEGG" id="aser:Asera_15720"/>
<dbReference type="PIRSF" id="PIRSF000097">
    <property type="entry name" value="AKR"/>
    <property type="match status" value="1"/>
</dbReference>
<evidence type="ECO:0000313" key="9">
    <source>
        <dbReference type="Proteomes" id="UP000680750"/>
    </source>
</evidence>